<protein>
    <submittedName>
        <fullName evidence="1">Uncharacterized protein</fullName>
    </submittedName>
</protein>
<name>A0A3M6TWU7_POCDA</name>
<gene>
    <name evidence="1" type="ORF">pdam_00024008</name>
</gene>
<dbReference type="AlphaFoldDB" id="A0A3M6TWU7"/>
<keyword evidence="2" id="KW-1185">Reference proteome</keyword>
<dbReference type="EMBL" id="RCHS01002784">
    <property type="protein sequence ID" value="RMX45729.1"/>
    <property type="molecule type" value="Genomic_DNA"/>
</dbReference>
<sequence length="87" mass="9916">MRNNGGIAIYIRNNLTVKLAFLTRTSLISVRNVDTATRKPILLILDEHPQTVVICGGDLNKLNIGRLEELTGWNAIWWIFRQEAFHA</sequence>
<comment type="caution">
    <text evidence="1">The sequence shown here is derived from an EMBL/GenBank/DDBJ whole genome shotgun (WGS) entry which is preliminary data.</text>
</comment>
<evidence type="ECO:0000313" key="2">
    <source>
        <dbReference type="Proteomes" id="UP000275408"/>
    </source>
</evidence>
<organism evidence="1 2">
    <name type="scientific">Pocillopora damicornis</name>
    <name type="common">Cauliflower coral</name>
    <name type="synonym">Millepora damicornis</name>
    <dbReference type="NCBI Taxonomy" id="46731"/>
    <lineage>
        <taxon>Eukaryota</taxon>
        <taxon>Metazoa</taxon>
        <taxon>Cnidaria</taxon>
        <taxon>Anthozoa</taxon>
        <taxon>Hexacorallia</taxon>
        <taxon>Scleractinia</taxon>
        <taxon>Astrocoeniina</taxon>
        <taxon>Pocilloporidae</taxon>
        <taxon>Pocillopora</taxon>
    </lineage>
</organism>
<feature type="non-terminal residue" evidence="1">
    <location>
        <position position="87"/>
    </location>
</feature>
<reference evidence="1 2" key="1">
    <citation type="journal article" date="2018" name="Sci. Rep.">
        <title>Comparative analysis of the Pocillopora damicornis genome highlights role of immune system in coral evolution.</title>
        <authorList>
            <person name="Cunning R."/>
            <person name="Bay R.A."/>
            <person name="Gillette P."/>
            <person name="Baker A.C."/>
            <person name="Traylor-Knowles N."/>
        </authorList>
    </citation>
    <scope>NUCLEOTIDE SEQUENCE [LARGE SCALE GENOMIC DNA]</scope>
    <source>
        <strain evidence="1">RSMAS</strain>
        <tissue evidence="1">Whole animal</tissue>
    </source>
</reference>
<proteinExistence type="predicted"/>
<accession>A0A3M6TWU7</accession>
<dbReference type="Proteomes" id="UP000275408">
    <property type="component" value="Unassembled WGS sequence"/>
</dbReference>
<evidence type="ECO:0000313" key="1">
    <source>
        <dbReference type="EMBL" id="RMX45729.1"/>
    </source>
</evidence>